<dbReference type="Proteomes" id="UP000887013">
    <property type="component" value="Unassembled WGS sequence"/>
</dbReference>
<organism evidence="1 2">
    <name type="scientific">Nephila pilipes</name>
    <name type="common">Giant wood spider</name>
    <name type="synonym">Nephila maculata</name>
    <dbReference type="NCBI Taxonomy" id="299642"/>
    <lineage>
        <taxon>Eukaryota</taxon>
        <taxon>Metazoa</taxon>
        <taxon>Ecdysozoa</taxon>
        <taxon>Arthropoda</taxon>
        <taxon>Chelicerata</taxon>
        <taxon>Arachnida</taxon>
        <taxon>Araneae</taxon>
        <taxon>Araneomorphae</taxon>
        <taxon>Entelegynae</taxon>
        <taxon>Araneoidea</taxon>
        <taxon>Nephilidae</taxon>
        <taxon>Nephila</taxon>
    </lineage>
</organism>
<sequence>MKCVLVEEKKISERVLFKNTQCIARPAQMPQKVDLGTLKVSFGRPKRAVDEKCWGRSSSIMLQKESDELCCG</sequence>
<dbReference type="AlphaFoldDB" id="A0A8X6PKU7"/>
<keyword evidence="2" id="KW-1185">Reference proteome</keyword>
<accession>A0A8X6PKU7</accession>
<name>A0A8X6PKU7_NEPPI</name>
<proteinExistence type="predicted"/>
<evidence type="ECO:0000313" key="2">
    <source>
        <dbReference type="Proteomes" id="UP000887013"/>
    </source>
</evidence>
<dbReference type="EMBL" id="BMAW01117680">
    <property type="protein sequence ID" value="GFT76240.1"/>
    <property type="molecule type" value="Genomic_DNA"/>
</dbReference>
<gene>
    <name evidence="1" type="ORF">NPIL_230451</name>
</gene>
<comment type="caution">
    <text evidence="1">The sequence shown here is derived from an EMBL/GenBank/DDBJ whole genome shotgun (WGS) entry which is preliminary data.</text>
</comment>
<protein>
    <submittedName>
        <fullName evidence="1">Uncharacterized protein</fullName>
    </submittedName>
</protein>
<evidence type="ECO:0000313" key="1">
    <source>
        <dbReference type="EMBL" id="GFT76240.1"/>
    </source>
</evidence>
<reference evidence="1" key="1">
    <citation type="submission" date="2020-08" db="EMBL/GenBank/DDBJ databases">
        <title>Multicomponent nature underlies the extraordinary mechanical properties of spider dragline silk.</title>
        <authorList>
            <person name="Kono N."/>
            <person name="Nakamura H."/>
            <person name="Mori M."/>
            <person name="Yoshida Y."/>
            <person name="Ohtoshi R."/>
            <person name="Malay A.D."/>
            <person name="Moran D.A.P."/>
            <person name="Tomita M."/>
            <person name="Numata K."/>
            <person name="Arakawa K."/>
        </authorList>
    </citation>
    <scope>NUCLEOTIDE SEQUENCE</scope>
</reference>